<sequence length="295" mass="31635">MPKTPSYPKCRLFFLPATSLESDPVTRISYSIASRCAIATALLALVAACGHQPDPAVTRGAPYDPYEQSNRINHERNKKLDRAVLRPVSTGYSAVMPDVAETGISNFATNLSLPGAMVNSALQGNGVGLTSDFYRFLVNTTVGLGGLIDVATELNMPARTDADFGQTLYTWGVHEGPYVQLPLIGPSTSRAVGGRVVDIFTNPLGYWIQDPESYYAVGTRVSKGMTARTRYSGAIDSVLYESADSYAATRSLYLQNRRFKLSGGGTGDMLDPYDTTGGAPAGTAVSADFEDPYDQ</sequence>
<reference evidence="5" key="1">
    <citation type="submission" date="2017-01" db="EMBL/GenBank/DDBJ databases">
        <authorList>
            <person name="Varghese N."/>
            <person name="Submissions S."/>
        </authorList>
    </citation>
    <scope>NUCLEOTIDE SEQUENCE [LARGE SCALE GENOMIC DNA]</scope>
    <source>
        <strain evidence="5">DSM 29590</strain>
    </source>
</reference>
<evidence type="ECO:0000313" key="4">
    <source>
        <dbReference type="EMBL" id="SIR93979.1"/>
    </source>
</evidence>
<dbReference type="OrthoDB" id="9785326at2"/>
<dbReference type="Pfam" id="PF04333">
    <property type="entry name" value="MlaA"/>
    <property type="match status" value="1"/>
</dbReference>
<name>A0A1N7F0U6_9RHOB</name>
<organism evidence="4 5">
    <name type="scientific">Roseovarius nanhaiticus</name>
    <dbReference type="NCBI Taxonomy" id="573024"/>
    <lineage>
        <taxon>Bacteria</taxon>
        <taxon>Pseudomonadati</taxon>
        <taxon>Pseudomonadota</taxon>
        <taxon>Alphaproteobacteria</taxon>
        <taxon>Rhodobacterales</taxon>
        <taxon>Roseobacteraceae</taxon>
        <taxon>Roseovarius</taxon>
    </lineage>
</organism>
<dbReference type="PANTHER" id="PTHR30035:SF3">
    <property type="entry name" value="INTERMEMBRANE PHOSPHOLIPID TRANSPORT SYSTEM LIPOPROTEIN MLAA"/>
    <property type="match status" value="1"/>
</dbReference>
<keyword evidence="5" id="KW-1185">Reference proteome</keyword>
<evidence type="ECO:0000256" key="1">
    <source>
        <dbReference type="ARBA" id="ARBA00010634"/>
    </source>
</evidence>
<dbReference type="GO" id="GO:0016020">
    <property type="term" value="C:membrane"/>
    <property type="evidence" value="ECO:0007669"/>
    <property type="project" value="InterPro"/>
</dbReference>
<dbReference type="InterPro" id="IPR007428">
    <property type="entry name" value="MlaA"/>
</dbReference>
<evidence type="ECO:0000313" key="5">
    <source>
        <dbReference type="Proteomes" id="UP000186019"/>
    </source>
</evidence>
<comment type="similarity">
    <text evidence="1">Belongs to the MlaA family.</text>
</comment>
<accession>A0A1N7F0U6</accession>
<gene>
    <name evidence="4" type="ORF">SAMN05421666_0669</name>
</gene>
<dbReference type="Proteomes" id="UP000186019">
    <property type="component" value="Unassembled WGS sequence"/>
</dbReference>
<feature type="region of interest" description="Disordered" evidence="3">
    <location>
        <begin position="271"/>
        <end position="295"/>
    </location>
</feature>
<dbReference type="EMBL" id="FTNV01000001">
    <property type="protein sequence ID" value="SIR93979.1"/>
    <property type="molecule type" value="Genomic_DNA"/>
</dbReference>
<evidence type="ECO:0000256" key="2">
    <source>
        <dbReference type="ARBA" id="ARBA00022729"/>
    </source>
</evidence>
<evidence type="ECO:0000256" key="3">
    <source>
        <dbReference type="SAM" id="MobiDB-lite"/>
    </source>
</evidence>
<dbReference type="STRING" id="573024.SAMN05216208_1466"/>
<proteinExistence type="inferred from homology"/>
<dbReference type="PRINTS" id="PR01805">
    <property type="entry name" value="VACJLIPOPROT"/>
</dbReference>
<dbReference type="AlphaFoldDB" id="A0A1N7F0U6"/>
<dbReference type="PANTHER" id="PTHR30035">
    <property type="entry name" value="LIPOPROTEIN VACJ-RELATED"/>
    <property type="match status" value="1"/>
</dbReference>
<dbReference type="GO" id="GO:0120010">
    <property type="term" value="P:intermembrane phospholipid transfer"/>
    <property type="evidence" value="ECO:0007669"/>
    <property type="project" value="TreeGrafter"/>
</dbReference>
<keyword evidence="2" id="KW-0732">Signal</keyword>
<protein>
    <submittedName>
        <fullName evidence="4">Phospholipid-binding lipoprotein MlaA</fullName>
    </submittedName>
</protein>
<keyword evidence="4" id="KW-0449">Lipoprotein</keyword>